<feature type="region of interest" description="PRFAR binding" evidence="11">
    <location>
        <begin position="494"/>
        <end position="495"/>
    </location>
</feature>
<dbReference type="InterPro" id="IPR014640">
    <property type="entry name" value="IGPS_HisHF"/>
</dbReference>
<dbReference type="CDD" id="cd04731">
    <property type="entry name" value="HisF"/>
    <property type="match status" value="1"/>
</dbReference>
<feature type="active site" evidence="10">
    <location>
        <position position="414"/>
    </location>
</feature>
<keyword evidence="4 9" id="KW-0315">Glutamine amidotransferase</keyword>
<evidence type="ECO:0000256" key="8">
    <source>
        <dbReference type="ARBA" id="ARBA00049534"/>
    </source>
</evidence>
<dbReference type="UniPathway" id="UPA00031">
    <property type="reaction ID" value="UER00010"/>
</dbReference>
<feature type="active site" description="For GATase activity" evidence="10">
    <location>
        <position position="199"/>
    </location>
</feature>
<dbReference type="EMBL" id="HBNS01058387">
    <property type="protein sequence ID" value="CAE4663527.1"/>
    <property type="molecule type" value="Transcribed_RNA"/>
</dbReference>
<evidence type="ECO:0000256" key="5">
    <source>
        <dbReference type="ARBA" id="ARBA00023102"/>
    </source>
</evidence>
<comment type="pathway">
    <text evidence="1 9">Amino-acid biosynthesis; L-histidine biosynthesis; L-histidine from 5-phospho-alpha-D-ribose 1-diphosphate: step 5/9.</text>
</comment>
<feature type="region of interest" description="PRFAR binding" evidence="11">
    <location>
        <begin position="374"/>
        <end position="375"/>
    </location>
</feature>
<feature type="domain" description="Glutamine amidotransferase" evidence="13">
    <location>
        <begin position="5"/>
        <end position="213"/>
    </location>
</feature>
<feature type="binding site" evidence="11">
    <location>
        <position position="489"/>
    </location>
    <ligand>
        <name>substrate</name>
    </ligand>
</feature>
<evidence type="ECO:0000256" key="7">
    <source>
        <dbReference type="ARBA" id="ARBA00047838"/>
    </source>
</evidence>
<keyword evidence="5 9" id="KW-0368">Histidine biosynthesis</keyword>
<name>A0A6V2PJ29_9STRA</name>
<gene>
    <name evidence="14" type="ORF">DBRI00130_LOCUS41994</name>
    <name evidence="15" type="ORF">DBRI00130_LOCUS41998</name>
</gene>
<dbReference type="Gene3D" id="3.40.50.880">
    <property type="match status" value="1"/>
</dbReference>
<feature type="active site" evidence="10">
    <location>
        <position position="246"/>
    </location>
</feature>
<keyword evidence="2 9" id="KW-0028">Amino-acid biosynthesis</keyword>
<dbReference type="GO" id="GO:0000107">
    <property type="term" value="F:imidazoleglycerol-phosphate synthase activity"/>
    <property type="evidence" value="ECO:0007669"/>
    <property type="project" value="UniProtKB-UniRule"/>
</dbReference>
<dbReference type="GO" id="GO:0016829">
    <property type="term" value="F:lyase activity"/>
    <property type="evidence" value="ECO:0007669"/>
    <property type="project" value="UniProtKB-KW"/>
</dbReference>
<dbReference type="PANTHER" id="PTHR21235:SF2">
    <property type="entry name" value="IMIDAZOLE GLYCEROL PHOSPHATE SYNTHASE HISHF"/>
    <property type="match status" value="1"/>
</dbReference>
<dbReference type="SUPFAM" id="SSF52317">
    <property type="entry name" value="Class I glutamine amidotransferase-like"/>
    <property type="match status" value="1"/>
</dbReference>
<dbReference type="CDD" id="cd01748">
    <property type="entry name" value="GATase1_IGP_Synthase"/>
    <property type="match status" value="1"/>
</dbReference>
<dbReference type="GO" id="GO:0000105">
    <property type="term" value="P:L-histidine biosynthetic process"/>
    <property type="evidence" value="ECO:0007669"/>
    <property type="project" value="UniProtKB-UniRule"/>
</dbReference>
<feature type="active site" description="For GATase activity" evidence="10">
    <location>
        <position position="197"/>
    </location>
</feature>
<evidence type="ECO:0000256" key="6">
    <source>
        <dbReference type="ARBA" id="ARBA00023239"/>
    </source>
</evidence>
<comment type="catalytic activity">
    <reaction evidence="7 9">
        <text>5-[(5-phospho-1-deoxy-D-ribulos-1-ylimino)methylamino]-1-(5-phospho-beta-D-ribosyl)imidazole-4-carboxamide + L-glutamine = D-erythro-1-(imidazol-4-yl)glycerol 3-phosphate + 5-amino-1-(5-phospho-beta-D-ribosyl)imidazole-4-carboxamide + L-glutamate + H(+)</text>
        <dbReference type="Rhea" id="RHEA:24793"/>
        <dbReference type="ChEBI" id="CHEBI:15378"/>
        <dbReference type="ChEBI" id="CHEBI:29985"/>
        <dbReference type="ChEBI" id="CHEBI:58278"/>
        <dbReference type="ChEBI" id="CHEBI:58359"/>
        <dbReference type="ChEBI" id="CHEBI:58475"/>
        <dbReference type="ChEBI" id="CHEBI:58525"/>
        <dbReference type="EC" id="4.3.2.10"/>
    </reaction>
</comment>
<dbReference type="PROSITE" id="PS51273">
    <property type="entry name" value="GATASE_TYPE_1"/>
    <property type="match status" value="1"/>
</dbReference>
<evidence type="ECO:0000256" key="10">
    <source>
        <dbReference type="PIRSR" id="PIRSR036936-1"/>
    </source>
</evidence>
<dbReference type="SUPFAM" id="SSF51366">
    <property type="entry name" value="Ribulose-phoshate binding barrel"/>
    <property type="match status" value="1"/>
</dbReference>
<evidence type="ECO:0000313" key="15">
    <source>
        <dbReference type="EMBL" id="CAE4663527.1"/>
    </source>
</evidence>
<dbReference type="InterPro" id="IPR010139">
    <property type="entry name" value="Imidazole-glycPsynth_HisH"/>
</dbReference>
<dbReference type="InterPro" id="IPR029062">
    <property type="entry name" value="Class_I_gatase-like"/>
</dbReference>
<dbReference type="InterPro" id="IPR006062">
    <property type="entry name" value="His_biosynth"/>
</dbReference>
<evidence type="ECO:0000259" key="13">
    <source>
        <dbReference type="Pfam" id="PF00117"/>
    </source>
</evidence>
<dbReference type="GO" id="GO:0004359">
    <property type="term" value="F:glutaminase activity"/>
    <property type="evidence" value="ECO:0007669"/>
    <property type="project" value="UniProtKB-EC"/>
</dbReference>
<feature type="region of interest" description="PRFAR binding" evidence="11">
    <location>
        <begin position="520"/>
        <end position="521"/>
    </location>
</feature>
<dbReference type="PIRSF" id="PIRSF036936">
    <property type="entry name" value="IGPS_HisHF"/>
    <property type="match status" value="1"/>
</dbReference>
<evidence type="ECO:0000256" key="3">
    <source>
        <dbReference type="ARBA" id="ARBA00022801"/>
    </source>
</evidence>
<dbReference type="InterPro" id="IPR013785">
    <property type="entry name" value="Aldolase_TIM"/>
</dbReference>
<dbReference type="EMBL" id="HBNS01058383">
    <property type="protein sequence ID" value="CAE4663520.1"/>
    <property type="molecule type" value="Transcribed_RNA"/>
</dbReference>
<evidence type="ECO:0000256" key="11">
    <source>
        <dbReference type="PIRSR" id="PIRSR036936-2"/>
    </source>
</evidence>
<dbReference type="NCBIfam" id="TIGR01855">
    <property type="entry name" value="IMP_synth_hisH"/>
    <property type="match status" value="1"/>
</dbReference>
<comment type="catalytic activity">
    <reaction evidence="8 9">
        <text>L-glutamine + H2O = L-glutamate + NH4(+)</text>
        <dbReference type="Rhea" id="RHEA:15889"/>
        <dbReference type="ChEBI" id="CHEBI:15377"/>
        <dbReference type="ChEBI" id="CHEBI:28938"/>
        <dbReference type="ChEBI" id="CHEBI:29985"/>
        <dbReference type="ChEBI" id="CHEBI:58359"/>
        <dbReference type="EC" id="3.5.1.2"/>
    </reaction>
</comment>
<evidence type="ECO:0000313" key="14">
    <source>
        <dbReference type="EMBL" id="CAE4663520.1"/>
    </source>
</evidence>
<dbReference type="Pfam" id="PF00117">
    <property type="entry name" value="GATase"/>
    <property type="match status" value="1"/>
</dbReference>
<reference evidence="14" key="1">
    <citation type="submission" date="2021-01" db="EMBL/GenBank/DDBJ databases">
        <authorList>
            <person name="Corre E."/>
            <person name="Pelletier E."/>
            <person name="Niang G."/>
            <person name="Scheremetjew M."/>
            <person name="Finn R."/>
            <person name="Kale V."/>
            <person name="Holt S."/>
            <person name="Cochrane G."/>
            <person name="Meng A."/>
            <person name="Brown T."/>
            <person name="Cohen L."/>
        </authorList>
    </citation>
    <scope>NUCLEOTIDE SEQUENCE</scope>
    <source>
        <strain evidence="14">GSO104</strain>
    </source>
</reference>
<comment type="similarity">
    <text evidence="9">In the C-terminal section; belongs to the HisA/HisF family.</text>
</comment>
<keyword evidence="3 9" id="KW-0378">Hydrolase</keyword>
<protein>
    <recommendedName>
        <fullName evidence="9">Imidazole glycerol phosphate synthase hisHF</fullName>
    </recommendedName>
    <domain>
        <recommendedName>
            <fullName evidence="9">Glutaminase</fullName>
            <ecNumber evidence="9">3.5.1.2</ecNumber>
        </recommendedName>
    </domain>
    <domain>
        <recommendedName>
            <fullName evidence="9">Cyclase</fullName>
        </recommendedName>
    </domain>
</protein>
<dbReference type="Pfam" id="PF00977">
    <property type="entry name" value="His_biosynth"/>
    <property type="match status" value="1"/>
</dbReference>
<feature type="region of interest" description="PRFAR binding" evidence="11">
    <location>
        <begin position="543"/>
        <end position="544"/>
    </location>
</feature>
<keyword evidence="6 9" id="KW-0456">Lyase</keyword>
<evidence type="ECO:0000256" key="9">
    <source>
        <dbReference type="PIRNR" id="PIRNR036936"/>
    </source>
</evidence>
<evidence type="ECO:0000256" key="2">
    <source>
        <dbReference type="ARBA" id="ARBA00022605"/>
    </source>
</evidence>
<feature type="active site" description="For GATase activity" evidence="10">
    <location>
        <position position="81"/>
    </location>
</feature>
<sequence length="571" mass="61846">MKVSLLDYGAGNVRSVRNAILAAGYTVDDISSPEEILNSECIIFPGVGSYGSAMTVLKERGYDEALRTYLKDCDRPFLGICLGMQTLFESSEEFLGHDGDATKKTIEGLGVIPGKVIRFDDDAVPAVPHIGWNGRIPHQSSPVLSTSEEKDEVYFVHSYYVPIIEENKDWILTSTTYGNQRYVSSVQKGCVVATQFHPEKSGTTGLNIFKNFLQAAEKGTLSNTSSLPIDPSSQTSLVKRVVVALDVRSNDQGDLVVTKGDQYDVRENERREGLSSGARGGVRNLGKPVSLAKRYYDEGADEIAFLNITSFRQGVIDDLPMLQVLEESSKSIFVPLTVGGGIRSYTDSEHGVTYSALEVASRYFRAGADKVSIGSDSVHAAENYIQSGGTKTGTTSIETISQRYGVQAVVVSIDPKRVYAKTKEEISDLSENHVIVELDSSNGDQLGPNGETICWYQCTVKGGREARNICAVTVAKAVEALGAGEIMLNCIDMDGQCNGFDHALMRAVSDAIKIPVIASSGAGKEAHFTDVFTKTNVQAALAAGMFHRKEVEIDAVKKHVEDSGIPVRRAH</sequence>
<dbReference type="PROSITE" id="PS51274">
    <property type="entry name" value="GATASE_COBBQ"/>
    <property type="match status" value="1"/>
</dbReference>
<feature type="binding site" evidence="11">
    <location>
        <position position="341"/>
    </location>
    <ligand>
        <name>substrate</name>
    </ligand>
</feature>
<accession>A0A6V2PJ29</accession>
<dbReference type="InterPro" id="IPR004651">
    <property type="entry name" value="HisF"/>
</dbReference>
<dbReference type="HAMAP" id="MF_00278">
    <property type="entry name" value="HisH"/>
    <property type="match status" value="1"/>
</dbReference>
<comment type="function">
    <text evidence="9">IGPS catalyzes the conversion of PRFAR and glutamine to IGP, AICAR and glutamate. The glutaminase domain produces the ammonia necessary for the cyclase domain to produce IGP and AICAR from PRFAR. The ammonia is channeled to the active site of the cyclase domain.</text>
</comment>
<dbReference type="InterPro" id="IPR011060">
    <property type="entry name" value="RibuloseP-bd_barrel"/>
</dbReference>
<evidence type="ECO:0000256" key="12">
    <source>
        <dbReference type="RuleBase" id="RU003657"/>
    </source>
</evidence>
<dbReference type="InterPro" id="IPR050064">
    <property type="entry name" value="IGPS_HisA/HisF"/>
</dbReference>
<keyword evidence="9" id="KW-0511">Multifunctional enzyme</keyword>
<dbReference type="PANTHER" id="PTHR21235">
    <property type="entry name" value="IMIDAZOLE GLYCEROL PHOSPHATE SYNTHASE SUBUNIT HISF/H IGP SYNTHASE SUBUNIT HISF/H"/>
    <property type="match status" value="1"/>
</dbReference>
<comment type="similarity">
    <text evidence="12">Belongs to the HisA/HisF family.</text>
</comment>
<dbReference type="EC" id="3.5.1.2" evidence="9"/>
<evidence type="ECO:0000256" key="1">
    <source>
        <dbReference type="ARBA" id="ARBA00005091"/>
    </source>
</evidence>
<dbReference type="AlphaFoldDB" id="A0A6V2PJ29"/>
<dbReference type="Gene3D" id="3.20.20.70">
    <property type="entry name" value="Aldolase class I"/>
    <property type="match status" value="1"/>
</dbReference>
<dbReference type="InterPro" id="IPR017926">
    <property type="entry name" value="GATASE"/>
</dbReference>
<evidence type="ECO:0000256" key="4">
    <source>
        <dbReference type="ARBA" id="ARBA00022962"/>
    </source>
</evidence>
<proteinExistence type="inferred from homology"/>
<feature type="region of interest" description="PRFAR binding" evidence="11">
    <location>
        <begin position="412"/>
        <end position="414"/>
    </location>
</feature>
<feature type="binding site" description="covalent" evidence="11">
    <location>
        <position position="81"/>
    </location>
    <ligand>
        <name>L-glutamine</name>
        <dbReference type="ChEBI" id="CHEBI:58359"/>
    </ligand>
</feature>
<organism evidence="14">
    <name type="scientific">Ditylum brightwellii</name>
    <dbReference type="NCBI Taxonomy" id="49249"/>
    <lineage>
        <taxon>Eukaryota</taxon>
        <taxon>Sar</taxon>
        <taxon>Stramenopiles</taxon>
        <taxon>Ochrophyta</taxon>
        <taxon>Bacillariophyta</taxon>
        <taxon>Mediophyceae</taxon>
        <taxon>Lithodesmiophycidae</taxon>
        <taxon>Lithodesmiales</taxon>
        <taxon>Lithodesmiaceae</taxon>
        <taxon>Ditylum</taxon>
    </lineage>
</organism>